<evidence type="ECO:0000256" key="5">
    <source>
        <dbReference type="SAM" id="MobiDB-lite"/>
    </source>
</evidence>
<evidence type="ECO:0000256" key="3">
    <source>
        <dbReference type="ARBA" id="ARBA00022827"/>
    </source>
</evidence>
<feature type="domain" description="FAD/NAD(P)-binding" evidence="6">
    <location>
        <begin position="6"/>
        <end position="302"/>
    </location>
</feature>
<organism evidence="8 9">
    <name type="scientific">Nocardia nova</name>
    <dbReference type="NCBI Taxonomy" id="37330"/>
    <lineage>
        <taxon>Bacteria</taxon>
        <taxon>Bacillati</taxon>
        <taxon>Actinomycetota</taxon>
        <taxon>Actinomycetes</taxon>
        <taxon>Mycobacteriales</taxon>
        <taxon>Nocardiaceae</taxon>
        <taxon>Nocardia</taxon>
    </lineage>
</organism>
<evidence type="ECO:0000259" key="6">
    <source>
        <dbReference type="Pfam" id="PF07992"/>
    </source>
</evidence>
<dbReference type="InterPro" id="IPR028202">
    <property type="entry name" value="Reductase_C"/>
</dbReference>
<comment type="caution">
    <text evidence="8">The sequence shown here is derived from an EMBL/GenBank/DDBJ whole genome shotgun (WGS) entry which is preliminary data.</text>
</comment>
<keyword evidence="4" id="KW-0560">Oxidoreductase</keyword>
<dbReference type="Pfam" id="PF14759">
    <property type="entry name" value="Reductase_C"/>
    <property type="match status" value="1"/>
</dbReference>
<proteinExistence type="predicted"/>
<evidence type="ECO:0000259" key="7">
    <source>
        <dbReference type="Pfam" id="PF14759"/>
    </source>
</evidence>
<name>A0A2T2YQ35_9NOCA</name>
<gene>
    <name evidence="8" type="ORF">C8259_34210</name>
</gene>
<evidence type="ECO:0000313" key="9">
    <source>
        <dbReference type="Proteomes" id="UP000241647"/>
    </source>
</evidence>
<dbReference type="RefSeq" id="WP_063032026.1">
    <property type="nucleotide sequence ID" value="NZ_PYHS01000036.1"/>
</dbReference>
<dbReference type="Proteomes" id="UP000241647">
    <property type="component" value="Unassembled WGS sequence"/>
</dbReference>
<protein>
    <submittedName>
        <fullName evidence="8">FAD-dependent oxidoreductase</fullName>
    </submittedName>
</protein>
<dbReference type="InterPro" id="IPR036188">
    <property type="entry name" value="FAD/NAD-bd_sf"/>
</dbReference>
<dbReference type="InterPro" id="IPR050446">
    <property type="entry name" value="FAD-oxidoreductase/Apoptosis"/>
</dbReference>
<evidence type="ECO:0000256" key="2">
    <source>
        <dbReference type="ARBA" id="ARBA00022630"/>
    </source>
</evidence>
<dbReference type="GO" id="GO:0005737">
    <property type="term" value="C:cytoplasm"/>
    <property type="evidence" value="ECO:0007669"/>
    <property type="project" value="TreeGrafter"/>
</dbReference>
<dbReference type="SUPFAM" id="SSF55424">
    <property type="entry name" value="FAD/NAD-linked reductases, dimerisation (C-terminal) domain"/>
    <property type="match status" value="1"/>
</dbReference>
<keyword evidence="2" id="KW-0285">Flavoprotein</keyword>
<dbReference type="SUPFAM" id="SSF51905">
    <property type="entry name" value="FAD/NAD(P)-binding domain"/>
    <property type="match status" value="2"/>
</dbReference>
<dbReference type="EMBL" id="PYHS01000036">
    <property type="protein sequence ID" value="PSR57611.1"/>
    <property type="molecule type" value="Genomic_DNA"/>
</dbReference>
<comment type="cofactor">
    <cofactor evidence="1">
        <name>FAD</name>
        <dbReference type="ChEBI" id="CHEBI:57692"/>
    </cofactor>
</comment>
<dbReference type="InterPro" id="IPR023753">
    <property type="entry name" value="FAD/NAD-binding_dom"/>
</dbReference>
<evidence type="ECO:0000313" key="8">
    <source>
        <dbReference type="EMBL" id="PSR57611.1"/>
    </source>
</evidence>
<dbReference type="PRINTS" id="PR00368">
    <property type="entry name" value="FADPNR"/>
</dbReference>
<dbReference type="PANTHER" id="PTHR43557:SF2">
    <property type="entry name" value="RIESKE DOMAIN-CONTAINING PROTEIN-RELATED"/>
    <property type="match status" value="1"/>
</dbReference>
<dbReference type="PRINTS" id="PR00411">
    <property type="entry name" value="PNDRDTASEI"/>
</dbReference>
<dbReference type="Gene3D" id="3.50.50.60">
    <property type="entry name" value="FAD/NAD(P)-binding domain"/>
    <property type="match status" value="2"/>
</dbReference>
<evidence type="ECO:0000256" key="1">
    <source>
        <dbReference type="ARBA" id="ARBA00001974"/>
    </source>
</evidence>
<sequence length="420" mass="45739">MNTPSFVIVGASLAGAKAARALRDNGFDGSLTLIGDELWYPYERPPLSKDYLQGKVDRDTVFVHPPRWYTTHEVDLRLDTTATAIDRGNHLLTLGNGEQLPYDKLLLTTGASPRRLPLPGADAHGVYYLRSLDDSNRLRELLHTASRIALVGGGWIGLEVAAAARAAGVEVTVVERSPLPLQAVLGPDIAAVFADLHRDHGANLHLAATLAEITTCDGAATGLRLADGSRIDADAVIVGIGATPNTGLAGDSGLDVDNGIVVDPALRSSDPDIFAAGDVANAYHPFYSRHIRVEHWANALHQPDTAAATMLGRDASYQRLPYFYTDQYELGMEYTGYCEPDQHYQVVVRGDLQERRFIAFWLRDDRVAAGMNVNIWDVTEPIQTLIRTRTVVDPARLADPDVPLTDLTTPASSRTERDMN</sequence>
<dbReference type="AlphaFoldDB" id="A0A2T2YQ35"/>
<accession>A0A2T2YQ35</accession>
<dbReference type="Pfam" id="PF07992">
    <property type="entry name" value="Pyr_redox_2"/>
    <property type="match status" value="1"/>
</dbReference>
<keyword evidence="3" id="KW-0274">FAD</keyword>
<dbReference type="InterPro" id="IPR016156">
    <property type="entry name" value="FAD/NAD-linked_Rdtase_dimer_sf"/>
</dbReference>
<feature type="domain" description="Reductase C-terminal" evidence="7">
    <location>
        <begin position="322"/>
        <end position="407"/>
    </location>
</feature>
<evidence type="ECO:0000256" key="4">
    <source>
        <dbReference type="ARBA" id="ARBA00023002"/>
    </source>
</evidence>
<dbReference type="GO" id="GO:0016651">
    <property type="term" value="F:oxidoreductase activity, acting on NAD(P)H"/>
    <property type="evidence" value="ECO:0007669"/>
    <property type="project" value="TreeGrafter"/>
</dbReference>
<reference evidence="8 9" key="1">
    <citation type="submission" date="2018-02" db="EMBL/GenBank/DDBJ databases">
        <title>8 Nocardia nova and 1 Nocardia cyriacigeorgica strain used for evolution to TMP-SMX.</title>
        <authorList>
            <person name="Mehta H."/>
            <person name="Weng J."/>
            <person name="Shamoo Y."/>
        </authorList>
    </citation>
    <scope>NUCLEOTIDE SEQUENCE [LARGE SCALE GENOMIC DNA]</scope>
    <source>
        <strain evidence="8 9">ATCC 33727</strain>
    </source>
</reference>
<dbReference type="Gene3D" id="3.30.390.30">
    <property type="match status" value="1"/>
</dbReference>
<feature type="region of interest" description="Disordered" evidence="5">
    <location>
        <begin position="399"/>
        <end position="420"/>
    </location>
</feature>
<dbReference type="PANTHER" id="PTHR43557">
    <property type="entry name" value="APOPTOSIS-INDUCING FACTOR 1"/>
    <property type="match status" value="1"/>
</dbReference>